<feature type="non-terminal residue" evidence="2">
    <location>
        <position position="345"/>
    </location>
</feature>
<dbReference type="AlphaFoldDB" id="A0ABD2BST2"/>
<sequence length="345" mass="40868">MYQVKAEYMLRYHYHIIRSYFNVTSAPMYRYVITPKLCYFNENYIPEPRSNRRMVKWLNCDFISRDFALAVIPQRPFSRQLERERGGEIKRTKKKKKEEEEEEEEEEKEKEKKEEGETFLSPPAPVPLPTPPPLYHARKSTGEWLEKCEEDEEEEDKEEKGEEEEEEEEDDDDDDDGWLLRPTPFLFSSSSSSSALFGRKNDERTTDGRRGVWRKGEKGEEGREETRCTHTKCSLMGEESVPGKQAVFSIETMDQAHYNFYDRKERALHFQETLNIYRLNYRPAAEEPCARVSVHVNPAARRESTLYNMVHDTRNIQHETRIENTEHRSQITFTNHSMQPMNASL</sequence>
<organism evidence="2 3">
    <name type="scientific">Vespula squamosa</name>
    <name type="common">Southern yellow jacket</name>
    <name type="synonym">Wasp</name>
    <dbReference type="NCBI Taxonomy" id="30214"/>
    <lineage>
        <taxon>Eukaryota</taxon>
        <taxon>Metazoa</taxon>
        <taxon>Ecdysozoa</taxon>
        <taxon>Arthropoda</taxon>
        <taxon>Hexapoda</taxon>
        <taxon>Insecta</taxon>
        <taxon>Pterygota</taxon>
        <taxon>Neoptera</taxon>
        <taxon>Endopterygota</taxon>
        <taxon>Hymenoptera</taxon>
        <taxon>Apocrita</taxon>
        <taxon>Aculeata</taxon>
        <taxon>Vespoidea</taxon>
        <taxon>Vespidae</taxon>
        <taxon>Vespinae</taxon>
        <taxon>Vespula</taxon>
    </lineage>
</organism>
<dbReference type="EMBL" id="JAUDFV010000064">
    <property type="protein sequence ID" value="KAL2735348.1"/>
    <property type="molecule type" value="Genomic_DNA"/>
</dbReference>
<accession>A0ABD2BST2</accession>
<evidence type="ECO:0000256" key="1">
    <source>
        <dbReference type="SAM" id="MobiDB-lite"/>
    </source>
</evidence>
<feature type="compositionally biased region" description="Acidic residues" evidence="1">
    <location>
        <begin position="99"/>
        <end position="108"/>
    </location>
</feature>
<feature type="compositionally biased region" description="Acidic residues" evidence="1">
    <location>
        <begin position="148"/>
        <end position="177"/>
    </location>
</feature>
<feature type="region of interest" description="Disordered" evidence="1">
    <location>
        <begin position="83"/>
        <end position="226"/>
    </location>
</feature>
<evidence type="ECO:0000313" key="2">
    <source>
        <dbReference type="EMBL" id="KAL2735348.1"/>
    </source>
</evidence>
<gene>
    <name evidence="2" type="ORF">V1478_002988</name>
</gene>
<keyword evidence="3" id="KW-1185">Reference proteome</keyword>
<protein>
    <submittedName>
        <fullName evidence="2">Uncharacterized protein</fullName>
    </submittedName>
</protein>
<proteinExistence type="predicted"/>
<comment type="caution">
    <text evidence="2">The sequence shown here is derived from an EMBL/GenBank/DDBJ whole genome shotgun (WGS) entry which is preliminary data.</text>
</comment>
<feature type="compositionally biased region" description="Pro residues" evidence="1">
    <location>
        <begin position="122"/>
        <end position="134"/>
    </location>
</feature>
<dbReference type="Proteomes" id="UP001607302">
    <property type="component" value="Unassembled WGS sequence"/>
</dbReference>
<evidence type="ECO:0000313" key="3">
    <source>
        <dbReference type="Proteomes" id="UP001607302"/>
    </source>
</evidence>
<name>A0ABD2BST2_VESSQ</name>
<feature type="compositionally biased region" description="Basic and acidic residues" evidence="1">
    <location>
        <begin position="199"/>
        <end position="226"/>
    </location>
</feature>
<reference evidence="2 3" key="1">
    <citation type="journal article" date="2024" name="Ann. Entomol. Soc. Am.">
        <title>Genomic analyses of the southern and eastern yellowjacket wasps (Hymenoptera: Vespidae) reveal evolutionary signatures of social life.</title>
        <authorList>
            <person name="Catto M.A."/>
            <person name="Caine P.B."/>
            <person name="Orr S.E."/>
            <person name="Hunt B.G."/>
            <person name="Goodisman M.A.D."/>
        </authorList>
    </citation>
    <scope>NUCLEOTIDE SEQUENCE [LARGE SCALE GENOMIC DNA]</scope>
    <source>
        <strain evidence="2">233</strain>
        <tissue evidence="2">Head and thorax</tissue>
    </source>
</reference>